<proteinExistence type="predicted"/>
<dbReference type="Pfam" id="PF01501">
    <property type="entry name" value="Glyco_transf_8"/>
    <property type="match status" value="1"/>
</dbReference>
<dbReference type="PANTHER" id="PTHR11183">
    <property type="entry name" value="GLYCOGENIN SUBFAMILY MEMBER"/>
    <property type="match status" value="1"/>
</dbReference>
<dbReference type="Gene3D" id="3.90.550.10">
    <property type="entry name" value="Spore Coat Polysaccharide Biosynthesis Protein SpsA, Chain A"/>
    <property type="match status" value="1"/>
</dbReference>
<organism evidence="1 2">
    <name type="scientific">Streptomyces huasconensis</name>
    <dbReference type="NCBI Taxonomy" id="1854574"/>
    <lineage>
        <taxon>Bacteria</taxon>
        <taxon>Bacillati</taxon>
        <taxon>Actinomycetota</taxon>
        <taxon>Actinomycetes</taxon>
        <taxon>Kitasatosporales</taxon>
        <taxon>Streptomycetaceae</taxon>
        <taxon>Streptomyces</taxon>
    </lineage>
</organism>
<dbReference type="Proteomes" id="UP001553843">
    <property type="component" value="Unassembled WGS sequence"/>
</dbReference>
<dbReference type="SUPFAM" id="SSF53448">
    <property type="entry name" value="Nucleotide-diphospho-sugar transferases"/>
    <property type="match status" value="1"/>
</dbReference>
<dbReference type="EMBL" id="JBEYRS010000004">
    <property type="protein sequence ID" value="MEW2362612.1"/>
    <property type="molecule type" value="Genomic_DNA"/>
</dbReference>
<evidence type="ECO:0000313" key="2">
    <source>
        <dbReference type="Proteomes" id="UP001553843"/>
    </source>
</evidence>
<name>A0ABV3LW93_9ACTN</name>
<reference evidence="1 2" key="1">
    <citation type="submission" date="2024-06" db="EMBL/GenBank/DDBJ databases">
        <title>The Natural Products Discovery Center: Release of the First 8490 Sequenced Strains for Exploring Actinobacteria Biosynthetic Diversity.</title>
        <authorList>
            <person name="Kalkreuter E."/>
            <person name="Kautsar S.A."/>
            <person name="Yang D."/>
            <person name="Bader C.D."/>
            <person name="Teijaro C.N."/>
            <person name="Fluegel L."/>
            <person name="Davis C.M."/>
            <person name="Simpson J.R."/>
            <person name="Lauterbach L."/>
            <person name="Steele A.D."/>
            <person name="Gui C."/>
            <person name="Meng S."/>
            <person name="Li G."/>
            <person name="Viehrig K."/>
            <person name="Ye F."/>
            <person name="Su P."/>
            <person name="Kiefer A.F."/>
            <person name="Nichols A."/>
            <person name="Cepeda A.J."/>
            <person name="Yan W."/>
            <person name="Fan B."/>
            <person name="Jiang Y."/>
            <person name="Adhikari A."/>
            <person name="Zheng C.-J."/>
            <person name="Schuster L."/>
            <person name="Cowan T.M."/>
            <person name="Smanski M.J."/>
            <person name="Chevrette M.G."/>
            <person name="De Carvalho L.P.S."/>
            <person name="Shen B."/>
        </authorList>
    </citation>
    <scope>NUCLEOTIDE SEQUENCE [LARGE SCALE GENOMIC DNA]</scope>
    <source>
        <strain evidence="1 2">NPDC047833</strain>
    </source>
</reference>
<sequence>MTFLMFNDSYLPGCLMAAYGLKRQGSRSDRVCLVTKDVSDRARSALQTLYHKVLPVAEIPIPGYQEAVSSDGPRTGSARVQSAALTRFASLRLGPDGDFGCSYERVVNIDADLLPLRDFEQIWQLPAPAGIINERREHMADIDDQGKLIHRPDALRTGKWVWHDVYDDICPPGTPIPREITDRVAEDVENYGVNASLLLIEPSMATYREFMDWLDRGEVHDLVRNRWAWTDQQAATYFWSGRWTSLDPSYSIFYGYPSIELSRGLHYAGIKPWSWRKKGFARRLEHFPDYALWSKMFLEMLDELPALRNVGGIKRLERELRAVMPRVSPRRR</sequence>
<accession>A0ABV3LW93</accession>
<dbReference type="InterPro" id="IPR029044">
    <property type="entry name" value="Nucleotide-diphossugar_trans"/>
</dbReference>
<dbReference type="RefSeq" id="WP_157996499.1">
    <property type="nucleotide sequence ID" value="NZ_JBEYRR010000004.1"/>
</dbReference>
<protein>
    <submittedName>
        <fullName evidence="1">Glycosyltransferase</fullName>
    </submittedName>
</protein>
<dbReference type="InterPro" id="IPR050587">
    <property type="entry name" value="GNT1/Glycosyltrans_8"/>
</dbReference>
<gene>
    <name evidence="1" type="ORF">AB0887_11740</name>
</gene>
<dbReference type="InterPro" id="IPR002495">
    <property type="entry name" value="Glyco_trans_8"/>
</dbReference>
<evidence type="ECO:0000313" key="1">
    <source>
        <dbReference type="EMBL" id="MEW2362612.1"/>
    </source>
</evidence>
<comment type="caution">
    <text evidence="1">The sequence shown here is derived from an EMBL/GenBank/DDBJ whole genome shotgun (WGS) entry which is preliminary data.</text>
</comment>
<keyword evidence="2" id="KW-1185">Reference proteome</keyword>